<organism evidence="2">
    <name type="scientific">viral metagenome</name>
    <dbReference type="NCBI Taxonomy" id="1070528"/>
    <lineage>
        <taxon>unclassified sequences</taxon>
        <taxon>metagenomes</taxon>
        <taxon>organismal metagenomes</taxon>
    </lineage>
</organism>
<sequence length="204" mass="23890">MSKNQTLQKVANLFVAKAKGELSLEECSIIKGPEFMKFVGFAVAYFDDPDDAIDRFIAESINIRNLILEALIKSKIFIKKTLQFFRDNDIPIKKMKRQMTEEEFEEKLEYLTIPKLLVCLYEKLDFIYFLKFLAEDKGFKDIEEFNIDNFEMIFRMGRKLSSFSRRSNPKGTSLASSLNRALSPNRRNSTVSPSRRNFSERNEY</sequence>
<dbReference type="EMBL" id="MN740593">
    <property type="protein sequence ID" value="QHS77778.1"/>
    <property type="molecule type" value="Genomic_DNA"/>
</dbReference>
<dbReference type="AlphaFoldDB" id="A0A6C0ADI8"/>
<feature type="region of interest" description="Disordered" evidence="1">
    <location>
        <begin position="163"/>
        <end position="204"/>
    </location>
</feature>
<feature type="compositionally biased region" description="Polar residues" evidence="1">
    <location>
        <begin position="163"/>
        <end position="196"/>
    </location>
</feature>
<evidence type="ECO:0000313" key="2">
    <source>
        <dbReference type="EMBL" id="QHS77778.1"/>
    </source>
</evidence>
<proteinExistence type="predicted"/>
<protein>
    <submittedName>
        <fullName evidence="2">Uncharacterized protein</fullName>
    </submittedName>
</protein>
<reference evidence="2" key="1">
    <citation type="journal article" date="2020" name="Nature">
        <title>Giant virus diversity and host interactions through global metagenomics.</title>
        <authorList>
            <person name="Schulz F."/>
            <person name="Roux S."/>
            <person name="Paez-Espino D."/>
            <person name="Jungbluth S."/>
            <person name="Walsh D.A."/>
            <person name="Denef V.J."/>
            <person name="McMahon K.D."/>
            <person name="Konstantinidis K.T."/>
            <person name="Eloe-Fadrosh E.A."/>
            <person name="Kyrpides N.C."/>
            <person name="Woyke T."/>
        </authorList>
    </citation>
    <scope>NUCLEOTIDE SEQUENCE</scope>
    <source>
        <strain evidence="2">GVMAG-S-1021933-23</strain>
    </source>
</reference>
<accession>A0A6C0ADI8</accession>
<name>A0A6C0ADI8_9ZZZZ</name>
<evidence type="ECO:0000256" key="1">
    <source>
        <dbReference type="SAM" id="MobiDB-lite"/>
    </source>
</evidence>